<dbReference type="KEGG" id="pht:BLM14_14690"/>
<dbReference type="Proteomes" id="UP000232163">
    <property type="component" value="Unassembled WGS sequence"/>
</dbReference>
<organism evidence="1 2">
    <name type="scientific">Phyllobacterium zundukense</name>
    <dbReference type="NCBI Taxonomy" id="1867719"/>
    <lineage>
        <taxon>Bacteria</taxon>
        <taxon>Pseudomonadati</taxon>
        <taxon>Pseudomonadota</taxon>
        <taxon>Alphaproteobacteria</taxon>
        <taxon>Hyphomicrobiales</taxon>
        <taxon>Phyllobacteriaceae</taxon>
        <taxon>Phyllobacterium</taxon>
    </lineage>
</organism>
<evidence type="ECO:0008006" key="3">
    <source>
        <dbReference type="Google" id="ProtNLM"/>
    </source>
</evidence>
<reference evidence="1 2" key="1">
    <citation type="journal article" date="2017" name="Int J Environ Stud">
        <title>Does the Miocene-Pliocene relict legume Oxytropis triphylla form nitrogen-fixing nodules with a combination of bacterial strains?</title>
        <authorList>
            <person name="Safronova V."/>
            <person name="Belimov A."/>
            <person name="Sazanova A."/>
            <person name="Kuznetsova I."/>
            <person name="Popova J."/>
            <person name="Andronov E."/>
            <person name="Verkhozina A."/>
            <person name="Tikhonovich I."/>
        </authorList>
    </citation>
    <scope>NUCLEOTIDE SEQUENCE [LARGE SCALE GENOMIC DNA]</scope>
    <source>
        <strain evidence="1 2">Tri-38</strain>
    </source>
</reference>
<comment type="caution">
    <text evidence="1">The sequence shown here is derived from an EMBL/GenBank/DDBJ whole genome shotgun (WGS) entry which is preliminary data.</text>
</comment>
<keyword evidence="2" id="KW-1185">Reference proteome</keyword>
<evidence type="ECO:0000313" key="2">
    <source>
        <dbReference type="Proteomes" id="UP000232163"/>
    </source>
</evidence>
<accession>A0A2N9VS46</accession>
<protein>
    <recommendedName>
        <fullName evidence="3">SinR family protein</fullName>
    </recommendedName>
</protein>
<gene>
    <name evidence="1" type="ORF">B5P45_25145</name>
</gene>
<name>A0A2N9VS46_9HYPH</name>
<dbReference type="EMBL" id="MZMT01000053">
    <property type="protein sequence ID" value="PIO42314.1"/>
    <property type="molecule type" value="Genomic_DNA"/>
</dbReference>
<dbReference type="AlphaFoldDB" id="A0A2N9VS46"/>
<proteinExistence type="predicted"/>
<evidence type="ECO:0000313" key="1">
    <source>
        <dbReference type="EMBL" id="PIO42314.1"/>
    </source>
</evidence>
<sequence length="96" mass="10280">MNSFIAAYDLHKIRDYGPVIELLTKSGAVRLQESMWLVLSPASAQAVLDAILTALDGDDSLAVIELPRGATWEITGATREAAAWLSTNVTPARVLA</sequence>